<dbReference type="EMBL" id="LBIC01000003">
    <property type="protein sequence ID" value="KKW92973.1"/>
    <property type="molecule type" value="Genomic_DNA"/>
</dbReference>
<gene>
    <name evidence="2" type="ORF">YP76_08820</name>
</gene>
<dbReference type="Proteomes" id="UP000033874">
    <property type="component" value="Unassembled WGS sequence"/>
</dbReference>
<evidence type="ECO:0000313" key="2">
    <source>
        <dbReference type="EMBL" id="KKW92973.1"/>
    </source>
</evidence>
<keyword evidence="1" id="KW-0812">Transmembrane</keyword>
<accession>A0A0M3ASV6</accession>
<keyword evidence="1" id="KW-1133">Transmembrane helix</keyword>
<sequence>MDRIFTAFAHRIACWSGQPLAFILAVLVILCWILTGPIFHYSDTWQLIINTGTTIVTFLMVFLIQNAQNRDGSAIQAKMDELIRAISTARNEFIGIEHLTETELEKIKSVLEKECGDDHVHRLSIENLIARR</sequence>
<organism evidence="2 3">
    <name type="scientific">Sphingobium chungbukense</name>
    <dbReference type="NCBI Taxonomy" id="56193"/>
    <lineage>
        <taxon>Bacteria</taxon>
        <taxon>Pseudomonadati</taxon>
        <taxon>Pseudomonadota</taxon>
        <taxon>Alphaproteobacteria</taxon>
        <taxon>Sphingomonadales</taxon>
        <taxon>Sphingomonadaceae</taxon>
        <taxon>Sphingobium</taxon>
    </lineage>
</organism>
<evidence type="ECO:0000256" key="1">
    <source>
        <dbReference type="SAM" id="Phobius"/>
    </source>
</evidence>
<dbReference type="STRING" id="56193.YP76_08820"/>
<proteinExistence type="predicted"/>
<dbReference type="PATRIC" id="fig|56193.3.peg.1825"/>
<dbReference type="InterPro" id="IPR007251">
    <property type="entry name" value="Iron_permease_Fet4"/>
</dbReference>
<dbReference type="Pfam" id="PF04120">
    <property type="entry name" value="Iron_permease"/>
    <property type="match status" value="1"/>
</dbReference>
<reference evidence="2 3" key="1">
    <citation type="submission" date="2015-04" db="EMBL/GenBank/DDBJ databases">
        <title>Genome sequence of aromatic hydrocarbons-degrading Sphingobium chungbukense DJ77.</title>
        <authorList>
            <person name="Kim Y.-C."/>
            <person name="Chae J.-C."/>
        </authorList>
    </citation>
    <scope>NUCLEOTIDE SEQUENCE [LARGE SCALE GENOMIC DNA]</scope>
    <source>
        <strain evidence="2 3">DJ77</strain>
    </source>
</reference>
<protein>
    <submittedName>
        <fullName evidence="2">Membrane protein</fullName>
    </submittedName>
</protein>
<keyword evidence="1" id="KW-0472">Membrane</keyword>
<keyword evidence="3" id="KW-1185">Reference proteome</keyword>
<feature type="transmembrane region" description="Helical" evidence="1">
    <location>
        <begin position="45"/>
        <end position="64"/>
    </location>
</feature>
<evidence type="ECO:0000313" key="3">
    <source>
        <dbReference type="Proteomes" id="UP000033874"/>
    </source>
</evidence>
<comment type="caution">
    <text evidence="2">The sequence shown here is derived from an EMBL/GenBank/DDBJ whole genome shotgun (WGS) entry which is preliminary data.</text>
</comment>
<feature type="transmembrane region" description="Helical" evidence="1">
    <location>
        <begin position="20"/>
        <end position="39"/>
    </location>
</feature>
<dbReference type="RefSeq" id="WP_046763181.1">
    <property type="nucleotide sequence ID" value="NZ_LBIC01000003.1"/>
</dbReference>
<dbReference type="AlphaFoldDB" id="A0A0M3ASV6"/>
<dbReference type="GO" id="GO:0055085">
    <property type="term" value="P:transmembrane transport"/>
    <property type="evidence" value="ECO:0007669"/>
    <property type="project" value="InterPro"/>
</dbReference>
<name>A0A0M3ASV6_9SPHN</name>